<evidence type="ECO:0008006" key="6">
    <source>
        <dbReference type="Google" id="ProtNLM"/>
    </source>
</evidence>
<dbReference type="RefSeq" id="WP_147389258.1">
    <property type="nucleotide sequence ID" value="NZ_AQHF01000030.1"/>
</dbReference>
<dbReference type="PROSITE" id="PS50887">
    <property type="entry name" value="GGDEF"/>
    <property type="match status" value="1"/>
</dbReference>
<dbReference type="SMART" id="SM00091">
    <property type="entry name" value="PAS"/>
    <property type="match status" value="1"/>
</dbReference>
<dbReference type="PANTHER" id="PTHR44757">
    <property type="entry name" value="DIGUANYLATE CYCLASE DGCP"/>
    <property type="match status" value="1"/>
</dbReference>
<comment type="caution">
    <text evidence="4">The sequence shown here is derived from an EMBL/GenBank/DDBJ whole genome shotgun (WGS) entry which is preliminary data.</text>
</comment>
<dbReference type="InterPro" id="IPR001633">
    <property type="entry name" value="EAL_dom"/>
</dbReference>
<accession>A0A8I0T6E0</accession>
<dbReference type="InterPro" id="IPR029787">
    <property type="entry name" value="Nucleotide_cyclase"/>
</dbReference>
<dbReference type="AlphaFoldDB" id="A0A8I0T6E0"/>
<dbReference type="Gene3D" id="3.30.450.20">
    <property type="entry name" value="PAS domain"/>
    <property type="match status" value="1"/>
</dbReference>
<sequence length="885" mass="100349">MFGLLFLFTSLLYVGVIVNIYYQEQLDHKQEQELSRLEYLLNGKLQHVAHLLYSIDAYLNRHQSADFYEIAQSQLATTNLGLSMETYVLVEPGQFSALETAQRNRGYFDFKIRHNEVSESGRWLVVTKAAPVSEVGQTVGQAELLTEDIFTQQNQNALSTFVWPNQKKLSLLIQQAKGDEFNVILGLSFELPILLESLFGQLYQQRKQHLVVASKGEAIYSSDWQQQFALDEFTPSAERTINFYGMPITMQLFDESLLHPSWLNNHKILIVLFLSVITVCILLVWLQLQQLKNRNKTVNNLVVERTKRLEITNQRLQSESNKRLGALQQQVAAERKYKSLFINSHEGLFVLNQDGNIVDSNPAFNQLLFAGNPPKPETSFATLMQDYECKDLWQGIVTNKHAHQEMEWLATSECGEHIWLRHSGNWLHLPDSCLYEGRVTDITQGKLLQEQLRYKAQHDSLTDLLNRQSFISLVDKVREKQSAKYTLLYIDLDRFKLINDMLGHQAGDKLLAEFASRMRGLLSGYAEIARLGGDEFAVLIEDKQLPQPIEGVLEDVLVQIRAPFSLKDQAHSVSGSIGVRHFTTPCISCDAEKLLHDADISMYEAKKRGKNTYHIFTNAIANEAGRKIQLEQALNVMNPVQELTLNLQPVYCQQGKCLKGFEALLRWHNPLLGDVSPAEFIPIAEQCGKITMLGQWVFEQALSFIHDVGDDSMFVAVNVSPLQLHSQQFVDWLIEQCEVASISVSQIKLELTESAMMAEENMLVEPLKRLHDAGFGIYIDDFGTGYSSLARLNHLPIDGVKIDRSFIAGIEYDDKAEQLIEAICAIAKSFNLVVTAEGIETAAQLAVMSRLYCQQSQGYLMSKPLSVERAKHLLLSDSKIHQLFA</sequence>
<keyword evidence="5" id="KW-1185">Reference proteome</keyword>
<gene>
    <name evidence="4" type="ORF">PPEP_a3325</name>
</gene>
<dbReference type="PANTHER" id="PTHR44757:SF2">
    <property type="entry name" value="BIOFILM ARCHITECTURE MAINTENANCE PROTEIN MBAA"/>
    <property type="match status" value="1"/>
</dbReference>
<feature type="transmembrane region" description="Helical" evidence="1">
    <location>
        <begin position="6"/>
        <end position="22"/>
    </location>
</feature>
<feature type="domain" description="EAL" evidence="2">
    <location>
        <begin position="623"/>
        <end position="878"/>
    </location>
</feature>
<name>A0A8I0T6E0_9GAMM</name>
<dbReference type="SUPFAM" id="SSF55785">
    <property type="entry name" value="PYP-like sensor domain (PAS domain)"/>
    <property type="match status" value="1"/>
</dbReference>
<keyword evidence="1" id="KW-1133">Transmembrane helix</keyword>
<dbReference type="SUPFAM" id="SSF141868">
    <property type="entry name" value="EAL domain-like"/>
    <property type="match status" value="1"/>
</dbReference>
<feature type="transmembrane region" description="Helical" evidence="1">
    <location>
        <begin position="268"/>
        <end position="288"/>
    </location>
</feature>
<dbReference type="InterPro" id="IPR035965">
    <property type="entry name" value="PAS-like_dom_sf"/>
</dbReference>
<protein>
    <recommendedName>
        <fullName evidence="6">Diguanylate cyclase</fullName>
    </recommendedName>
</protein>
<organism evidence="4 5">
    <name type="scientific">Pseudoalteromonas peptidolytica F12-50-A1</name>
    <dbReference type="NCBI Taxonomy" id="1315280"/>
    <lineage>
        <taxon>Bacteria</taxon>
        <taxon>Pseudomonadati</taxon>
        <taxon>Pseudomonadota</taxon>
        <taxon>Gammaproteobacteria</taxon>
        <taxon>Alteromonadales</taxon>
        <taxon>Pseudoalteromonadaceae</taxon>
        <taxon>Pseudoalteromonas</taxon>
    </lineage>
</organism>
<dbReference type="Gene3D" id="3.20.20.450">
    <property type="entry name" value="EAL domain"/>
    <property type="match status" value="1"/>
</dbReference>
<dbReference type="InterPro" id="IPR035919">
    <property type="entry name" value="EAL_sf"/>
</dbReference>
<dbReference type="SMART" id="SM00052">
    <property type="entry name" value="EAL"/>
    <property type="match status" value="1"/>
</dbReference>
<proteinExistence type="predicted"/>
<dbReference type="InterPro" id="IPR000160">
    <property type="entry name" value="GGDEF_dom"/>
</dbReference>
<evidence type="ECO:0000313" key="4">
    <source>
        <dbReference type="EMBL" id="MBE0348198.1"/>
    </source>
</evidence>
<dbReference type="Pfam" id="PF00563">
    <property type="entry name" value="EAL"/>
    <property type="match status" value="1"/>
</dbReference>
<evidence type="ECO:0000256" key="1">
    <source>
        <dbReference type="SAM" id="Phobius"/>
    </source>
</evidence>
<dbReference type="Proteomes" id="UP000660708">
    <property type="component" value="Unassembled WGS sequence"/>
</dbReference>
<dbReference type="PROSITE" id="PS50883">
    <property type="entry name" value="EAL"/>
    <property type="match status" value="1"/>
</dbReference>
<dbReference type="Gene3D" id="3.30.70.270">
    <property type="match status" value="1"/>
</dbReference>
<dbReference type="EMBL" id="AQHF01000030">
    <property type="protein sequence ID" value="MBE0348198.1"/>
    <property type="molecule type" value="Genomic_DNA"/>
</dbReference>
<dbReference type="InterPro" id="IPR052155">
    <property type="entry name" value="Biofilm_reg_signaling"/>
</dbReference>
<evidence type="ECO:0000313" key="5">
    <source>
        <dbReference type="Proteomes" id="UP000660708"/>
    </source>
</evidence>
<feature type="domain" description="GGDEF" evidence="3">
    <location>
        <begin position="483"/>
        <end position="618"/>
    </location>
</feature>
<dbReference type="SUPFAM" id="SSF55073">
    <property type="entry name" value="Nucleotide cyclase"/>
    <property type="match status" value="1"/>
</dbReference>
<keyword evidence="1" id="KW-0812">Transmembrane</keyword>
<dbReference type="NCBIfam" id="TIGR00254">
    <property type="entry name" value="GGDEF"/>
    <property type="match status" value="1"/>
</dbReference>
<dbReference type="Pfam" id="PF00990">
    <property type="entry name" value="GGDEF"/>
    <property type="match status" value="1"/>
</dbReference>
<evidence type="ECO:0000259" key="2">
    <source>
        <dbReference type="PROSITE" id="PS50883"/>
    </source>
</evidence>
<keyword evidence="1" id="KW-0472">Membrane</keyword>
<dbReference type="InterPro" id="IPR000014">
    <property type="entry name" value="PAS"/>
</dbReference>
<dbReference type="CDD" id="cd01948">
    <property type="entry name" value="EAL"/>
    <property type="match status" value="1"/>
</dbReference>
<reference evidence="4 5" key="1">
    <citation type="submission" date="2015-06" db="EMBL/GenBank/DDBJ databases">
        <title>Genome sequence of Pseudoalteromonas peptidolytica.</title>
        <authorList>
            <person name="Xie B.-B."/>
            <person name="Rong J.-C."/>
            <person name="Qin Q.-L."/>
            <person name="Zhang Y.-Z."/>
        </authorList>
    </citation>
    <scope>NUCLEOTIDE SEQUENCE [LARGE SCALE GENOMIC DNA]</scope>
    <source>
        <strain evidence="4 5">F12-50-A1</strain>
    </source>
</reference>
<dbReference type="CDD" id="cd01949">
    <property type="entry name" value="GGDEF"/>
    <property type="match status" value="1"/>
</dbReference>
<dbReference type="SMART" id="SM00267">
    <property type="entry name" value="GGDEF"/>
    <property type="match status" value="1"/>
</dbReference>
<evidence type="ECO:0000259" key="3">
    <source>
        <dbReference type="PROSITE" id="PS50887"/>
    </source>
</evidence>
<dbReference type="InterPro" id="IPR043128">
    <property type="entry name" value="Rev_trsase/Diguanyl_cyclase"/>
</dbReference>